<evidence type="ECO:0000256" key="4">
    <source>
        <dbReference type="SAM" id="MobiDB-lite"/>
    </source>
</evidence>
<dbReference type="GO" id="GO:0046872">
    <property type="term" value="F:metal ion binding"/>
    <property type="evidence" value="ECO:0007669"/>
    <property type="project" value="UniProtKB-KW"/>
</dbReference>
<keyword evidence="3" id="KW-0460">Magnesium</keyword>
<protein>
    <submittedName>
        <fullName evidence="5">Ent-copalyl diphosphate synthase, chloroplastic-like isoform X3</fullName>
    </submittedName>
</protein>
<evidence type="ECO:0000256" key="1">
    <source>
        <dbReference type="ARBA" id="ARBA00001946"/>
    </source>
</evidence>
<dbReference type="PANTHER" id="PTHR31739:SF4">
    <property type="entry name" value="ENT-COPALYL DIPHOSPHATE SYNTHASE, CHLOROPLASTIC"/>
    <property type="match status" value="1"/>
</dbReference>
<dbReference type="AlphaFoldDB" id="A0A1S4CBF0"/>
<evidence type="ECO:0000256" key="3">
    <source>
        <dbReference type="ARBA" id="ARBA00022842"/>
    </source>
</evidence>
<reference evidence="5" key="1">
    <citation type="submission" date="2025-08" db="UniProtKB">
        <authorList>
            <consortium name="RefSeq"/>
        </authorList>
    </citation>
    <scope>IDENTIFICATION</scope>
</reference>
<sequence length="244" mass="27689">MSCQYYLTTTTSSLRIFSFTPRRYAPNSSASQPHEFFKTNGCSTEQVLFSSNLQCNAVSRPRAQVIKRDDNVEEVDSAEEQQEEEETQEVYRSNKIKQHIYAVRLMLQSMDDGEISISAYDTAWVALVKDINGSDTPQFPSSLEWIANNQLAECSWGDKSIFLAHDRIINTLACVIALKSWNLHIDKRELGMSFIRENLSKIGDENAVHMPIGFEVAFPSLIEIGKKIGIDIPDDSHVLREIYT</sequence>
<dbReference type="InterPro" id="IPR050148">
    <property type="entry name" value="Terpene_synthase-like"/>
</dbReference>
<dbReference type="Gene3D" id="1.50.10.130">
    <property type="entry name" value="Terpene synthase, N-terminal domain"/>
    <property type="match status" value="1"/>
</dbReference>
<evidence type="ECO:0000256" key="2">
    <source>
        <dbReference type="ARBA" id="ARBA00022723"/>
    </source>
</evidence>
<dbReference type="SUPFAM" id="SSF48239">
    <property type="entry name" value="Terpenoid cyclases/Protein prenyltransferases"/>
    <property type="match status" value="1"/>
</dbReference>
<feature type="region of interest" description="Disordered" evidence="4">
    <location>
        <begin position="69"/>
        <end position="88"/>
    </location>
</feature>
<feature type="compositionally biased region" description="Acidic residues" evidence="4">
    <location>
        <begin position="71"/>
        <end position="88"/>
    </location>
</feature>
<dbReference type="OrthoDB" id="2343925at2759"/>
<proteinExistence type="predicted"/>
<dbReference type="GO" id="GO:0016114">
    <property type="term" value="P:terpenoid biosynthetic process"/>
    <property type="evidence" value="ECO:0007669"/>
    <property type="project" value="InterPro"/>
</dbReference>
<organism evidence="5">
    <name type="scientific">Nicotiana tabacum</name>
    <name type="common">Common tobacco</name>
    <dbReference type="NCBI Taxonomy" id="4097"/>
    <lineage>
        <taxon>Eukaryota</taxon>
        <taxon>Viridiplantae</taxon>
        <taxon>Streptophyta</taxon>
        <taxon>Embryophyta</taxon>
        <taxon>Tracheophyta</taxon>
        <taxon>Spermatophyta</taxon>
        <taxon>Magnoliopsida</taxon>
        <taxon>eudicotyledons</taxon>
        <taxon>Gunneridae</taxon>
        <taxon>Pentapetalae</taxon>
        <taxon>asterids</taxon>
        <taxon>lamiids</taxon>
        <taxon>Solanales</taxon>
        <taxon>Solanaceae</taxon>
        <taxon>Nicotianoideae</taxon>
        <taxon>Nicotianeae</taxon>
        <taxon>Nicotiana</taxon>
    </lineage>
</organism>
<dbReference type="RefSeq" id="XP_016498552.1">
    <property type="nucleotide sequence ID" value="XM_016643066.1"/>
</dbReference>
<dbReference type="Gene3D" id="1.50.10.160">
    <property type="match status" value="1"/>
</dbReference>
<evidence type="ECO:0000313" key="5">
    <source>
        <dbReference type="RefSeq" id="XP_016498552.1"/>
    </source>
</evidence>
<dbReference type="InterPro" id="IPR008930">
    <property type="entry name" value="Terpenoid_cyclase/PrenylTrfase"/>
</dbReference>
<dbReference type="GO" id="GO:0010333">
    <property type="term" value="F:terpene synthase activity"/>
    <property type="evidence" value="ECO:0007669"/>
    <property type="project" value="InterPro"/>
</dbReference>
<accession>A0A1S4CBF0</accession>
<name>A0A1S4CBF0_TOBAC</name>
<comment type="cofactor">
    <cofactor evidence="1">
        <name>Mg(2+)</name>
        <dbReference type="ChEBI" id="CHEBI:18420"/>
    </cofactor>
</comment>
<dbReference type="PANTHER" id="PTHR31739">
    <property type="entry name" value="ENT-COPALYL DIPHOSPHATE SYNTHASE, CHLOROPLASTIC"/>
    <property type="match status" value="1"/>
</dbReference>
<gene>
    <name evidence="5" type="primary">LOC107817265</name>
</gene>
<dbReference type="InterPro" id="IPR036965">
    <property type="entry name" value="Terpene_synth_N_sf"/>
</dbReference>
<keyword evidence="2" id="KW-0479">Metal-binding</keyword>